<feature type="transmembrane region" description="Helical" evidence="5">
    <location>
        <begin position="269"/>
        <end position="292"/>
    </location>
</feature>
<feature type="transmembrane region" description="Helical" evidence="5">
    <location>
        <begin position="347"/>
        <end position="371"/>
    </location>
</feature>
<keyword evidence="9" id="KW-1185">Reference proteome</keyword>
<sequence length="755" mass="84926">MAPTVDLVVVYRSSAGKVFSKAQARQNIQAADKQYRRLLDTLRSGGLKAVGKRGEREGQLLVLVSCPPGLLKRLAQRERHSDFLSGLPPTHSIDGEDLESTPLCPADHLRLIYSYVAATEDDGGLGIAPQSDTWDRVESIMALHDHLFNETWIRSWTTRQLGFPKFDKLKEQFGESVALYFAFLSTYTKSLIFISLIGAFFYFFAMQYSPIYSTIVVLWSITFVEWWRIKQRILSIRWGTRGSFRVEKRRAHYSPIAWWRRDLRAVASLPVILLFAIVLACLLTGIFVFEAFVTHLYKGPGNRLVGFSPTILFMALVPKLLGIYHTYAVRLTNWENHGRQSSHDRSLTIKTFALSAIVAYLGLALSAFVYVPFGEEVMFFVQTYLFHRESPLKSTDWTTTLGTGPTARVVAATAEKVNATIGNQTTNGLWETDGVNARSKLNPSRLQDQMFAFTVTNQVINTFLEIGLPFILRAVDSVRNGKGLSFAGPAAGANGGAKKKRVMFEDEASESEVAKHANGKEEREFMERVRREVALPEYTLFADYSEMVTQFGYVALWSTIWPLAPVMSLVNNWLEMRSDAFKITVHTRRPIPSRSDTIGPWLDSLAFLTWLAALTNSALVYLFRPSDHCKAVVGTSLSHKHHYLSNSDSSTRELLYTAMLVALAASHGYMLVRILIRHIVERVLWKGSKEEQEAERMDTAVKKEYLKSLGVADVTKEMEKEKEVGGGGVVMSGGEKAFWEFDEGLQELEKGIKDA</sequence>
<feature type="transmembrane region" description="Helical" evidence="5">
    <location>
        <begin position="654"/>
        <end position="676"/>
    </location>
</feature>
<protein>
    <submittedName>
        <fullName evidence="8">DUF590-domain-containing protein</fullName>
    </submittedName>
</protein>
<keyword evidence="4 5" id="KW-0472">Membrane</keyword>
<evidence type="ECO:0000313" key="8">
    <source>
        <dbReference type="EMBL" id="KAH8103893.1"/>
    </source>
</evidence>
<keyword evidence="3 5" id="KW-1133">Transmembrane helix</keyword>
<evidence type="ECO:0000256" key="2">
    <source>
        <dbReference type="ARBA" id="ARBA00022692"/>
    </source>
</evidence>
<organism evidence="8 9">
    <name type="scientific">Cristinia sonorae</name>
    <dbReference type="NCBI Taxonomy" id="1940300"/>
    <lineage>
        <taxon>Eukaryota</taxon>
        <taxon>Fungi</taxon>
        <taxon>Dikarya</taxon>
        <taxon>Basidiomycota</taxon>
        <taxon>Agaricomycotina</taxon>
        <taxon>Agaricomycetes</taxon>
        <taxon>Agaricomycetidae</taxon>
        <taxon>Agaricales</taxon>
        <taxon>Pleurotineae</taxon>
        <taxon>Stephanosporaceae</taxon>
        <taxon>Cristinia</taxon>
    </lineage>
</organism>
<feature type="transmembrane region" description="Helical" evidence="5">
    <location>
        <begin position="598"/>
        <end position="623"/>
    </location>
</feature>
<feature type="transmembrane region" description="Helical" evidence="5">
    <location>
        <begin position="304"/>
        <end position="327"/>
    </location>
</feature>
<feature type="transmembrane region" description="Helical" evidence="5">
    <location>
        <begin position="210"/>
        <end position="227"/>
    </location>
</feature>
<comment type="caution">
    <text evidence="8">The sequence shown here is derived from an EMBL/GenBank/DDBJ whole genome shotgun (WGS) entry which is preliminary data.</text>
</comment>
<evidence type="ECO:0000259" key="7">
    <source>
        <dbReference type="Pfam" id="PF20877"/>
    </source>
</evidence>
<gene>
    <name evidence="8" type="ORF">BXZ70DRAFT_888287</name>
</gene>
<proteinExistence type="predicted"/>
<evidence type="ECO:0000256" key="1">
    <source>
        <dbReference type="ARBA" id="ARBA00004141"/>
    </source>
</evidence>
<dbReference type="InterPro" id="IPR049452">
    <property type="entry name" value="Anoctamin_TM"/>
</dbReference>
<comment type="subcellular location">
    <subcellularLocation>
        <location evidence="1">Membrane</location>
        <topology evidence="1">Multi-pass membrane protein</topology>
    </subcellularLocation>
</comment>
<evidence type="ECO:0000256" key="5">
    <source>
        <dbReference type="SAM" id="Phobius"/>
    </source>
</evidence>
<dbReference type="Proteomes" id="UP000813824">
    <property type="component" value="Unassembled WGS sequence"/>
</dbReference>
<dbReference type="GO" id="GO:0032541">
    <property type="term" value="C:cortical endoplasmic reticulum"/>
    <property type="evidence" value="ECO:0007669"/>
    <property type="project" value="TreeGrafter"/>
</dbReference>
<dbReference type="GO" id="GO:0005254">
    <property type="term" value="F:chloride channel activity"/>
    <property type="evidence" value="ECO:0007669"/>
    <property type="project" value="TreeGrafter"/>
</dbReference>
<dbReference type="Pfam" id="PF20877">
    <property type="entry name" value="Anoctamin_N"/>
    <property type="match status" value="1"/>
</dbReference>
<dbReference type="AlphaFoldDB" id="A0A8K0XSL2"/>
<evidence type="ECO:0000259" key="6">
    <source>
        <dbReference type="Pfam" id="PF04547"/>
    </source>
</evidence>
<dbReference type="PANTHER" id="PTHR12308">
    <property type="entry name" value="ANOCTAMIN"/>
    <property type="match status" value="1"/>
</dbReference>
<evidence type="ECO:0000256" key="4">
    <source>
        <dbReference type="ARBA" id="ARBA00023136"/>
    </source>
</evidence>
<feature type="transmembrane region" description="Helical" evidence="5">
    <location>
        <begin position="177"/>
        <end position="204"/>
    </location>
</feature>
<dbReference type="Pfam" id="PF04547">
    <property type="entry name" value="Anoctamin"/>
    <property type="match status" value="1"/>
</dbReference>
<dbReference type="InterPro" id="IPR007632">
    <property type="entry name" value="Anoctamin"/>
</dbReference>
<feature type="domain" description="Anoctamin alpha-beta plait" evidence="7">
    <location>
        <begin position="5"/>
        <end position="137"/>
    </location>
</feature>
<dbReference type="OrthoDB" id="296386at2759"/>
<keyword evidence="2 5" id="KW-0812">Transmembrane</keyword>
<dbReference type="InterPro" id="IPR049456">
    <property type="entry name" value="Anoctamin_N_fung"/>
</dbReference>
<evidence type="ECO:0000256" key="3">
    <source>
        <dbReference type="ARBA" id="ARBA00022989"/>
    </source>
</evidence>
<evidence type="ECO:0000313" key="9">
    <source>
        <dbReference type="Proteomes" id="UP000813824"/>
    </source>
</evidence>
<reference evidence="8" key="1">
    <citation type="journal article" date="2021" name="New Phytol.">
        <title>Evolutionary innovations through gain and loss of genes in the ectomycorrhizal Boletales.</title>
        <authorList>
            <person name="Wu G."/>
            <person name="Miyauchi S."/>
            <person name="Morin E."/>
            <person name="Kuo A."/>
            <person name="Drula E."/>
            <person name="Varga T."/>
            <person name="Kohler A."/>
            <person name="Feng B."/>
            <person name="Cao Y."/>
            <person name="Lipzen A."/>
            <person name="Daum C."/>
            <person name="Hundley H."/>
            <person name="Pangilinan J."/>
            <person name="Johnson J."/>
            <person name="Barry K."/>
            <person name="LaButti K."/>
            <person name="Ng V."/>
            <person name="Ahrendt S."/>
            <person name="Min B."/>
            <person name="Choi I.G."/>
            <person name="Park H."/>
            <person name="Plett J.M."/>
            <person name="Magnuson J."/>
            <person name="Spatafora J.W."/>
            <person name="Nagy L.G."/>
            <person name="Henrissat B."/>
            <person name="Grigoriev I.V."/>
            <person name="Yang Z.L."/>
            <person name="Xu J."/>
            <person name="Martin F.M."/>
        </authorList>
    </citation>
    <scope>NUCLEOTIDE SEQUENCE</scope>
    <source>
        <strain evidence="8">KKN 215</strain>
    </source>
</reference>
<accession>A0A8K0XSL2</accession>
<feature type="domain" description="Anoctamin transmembrane" evidence="6">
    <location>
        <begin position="170"/>
        <end position="683"/>
    </location>
</feature>
<name>A0A8K0XSL2_9AGAR</name>
<dbReference type="PANTHER" id="PTHR12308:SF73">
    <property type="entry name" value="ANOCTAMIN"/>
    <property type="match status" value="1"/>
</dbReference>
<dbReference type="EMBL" id="JAEVFJ010000006">
    <property type="protein sequence ID" value="KAH8103893.1"/>
    <property type="molecule type" value="Genomic_DNA"/>
</dbReference>
<dbReference type="GO" id="GO:0016020">
    <property type="term" value="C:membrane"/>
    <property type="evidence" value="ECO:0007669"/>
    <property type="project" value="UniProtKB-SubCell"/>
</dbReference>